<feature type="transmembrane region" description="Helical" evidence="1">
    <location>
        <begin position="167"/>
        <end position="186"/>
    </location>
</feature>
<dbReference type="InterPro" id="IPR052901">
    <property type="entry name" value="Bact_TGase-like"/>
</dbReference>
<dbReference type="InterPro" id="IPR038765">
    <property type="entry name" value="Papain-like_cys_pep_sf"/>
</dbReference>
<feature type="transmembrane region" description="Helical" evidence="1">
    <location>
        <begin position="135"/>
        <end position="155"/>
    </location>
</feature>
<dbReference type="Pfam" id="PF01841">
    <property type="entry name" value="Transglut_core"/>
    <property type="match status" value="1"/>
</dbReference>
<evidence type="ECO:0000259" key="2">
    <source>
        <dbReference type="SMART" id="SM00460"/>
    </source>
</evidence>
<dbReference type="InterPro" id="IPR025403">
    <property type="entry name" value="TgpA-like_C"/>
</dbReference>
<dbReference type="STRING" id="1255043.TVNIR_1229"/>
<evidence type="ECO:0000313" key="4">
    <source>
        <dbReference type="Proteomes" id="UP000010809"/>
    </source>
</evidence>
<dbReference type="InterPro" id="IPR002931">
    <property type="entry name" value="Transglutaminase-like"/>
</dbReference>
<dbReference type="AlphaFoldDB" id="L0DV75"/>
<dbReference type="Gene3D" id="3.10.620.30">
    <property type="match status" value="1"/>
</dbReference>
<reference evidence="3" key="1">
    <citation type="submission" date="2015-12" db="EMBL/GenBank/DDBJ databases">
        <authorList>
            <person name="Tikhonova T.V."/>
            <person name="Pavlov A.R."/>
            <person name="Beletsky A.V."/>
            <person name="Mardanov A.V."/>
            <person name="Sorokin D.Y."/>
            <person name="Ravin N.V."/>
            <person name="Popov V.O."/>
        </authorList>
    </citation>
    <scope>NUCLEOTIDE SEQUENCE</scope>
    <source>
        <strain evidence="3">DSM 14787</strain>
    </source>
</reference>
<accession>L0DV75</accession>
<name>L0DV75_THIND</name>
<dbReference type="InterPro" id="IPR021878">
    <property type="entry name" value="TgpA_N"/>
</dbReference>
<evidence type="ECO:0000313" key="3">
    <source>
        <dbReference type="EMBL" id="AGA32902.1"/>
    </source>
</evidence>
<dbReference type="eggNOG" id="COG1305">
    <property type="taxonomic scope" value="Bacteria"/>
</dbReference>
<dbReference type="PANTHER" id="PTHR42736">
    <property type="entry name" value="PROTEIN-GLUTAMINE GAMMA-GLUTAMYLTRANSFERASE"/>
    <property type="match status" value="1"/>
</dbReference>
<dbReference type="EMBL" id="CP003989">
    <property type="protein sequence ID" value="AGA32902.1"/>
    <property type="molecule type" value="Genomic_DNA"/>
</dbReference>
<dbReference type="HOGENOM" id="CLU_012397_0_0_6"/>
<dbReference type="OrthoDB" id="9804872at2"/>
<organism evidence="3 4">
    <name type="scientific">Thioalkalivibrio nitratireducens (strain DSM 14787 / UNIQEM 213 / ALEN2)</name>
    <dbReference type="NCBI Taxonomy" id="1255043"/>
    <lineage>
        <taxon>Bacteria</taxon>
        <taxon>Pseudomonadati</taxon>
        <taxon>Pseudomonadota</taxon>
        <taxon>Gammaproteobacteria</taxon>
        <taxon>Chromatiales</taxon>
        <taxon>Ectothiorhodospiraceae</taxon>
        <taxon>Thioalkalivibrio</taxon>
    </lineage>
</organism>
<dbReference type="PANTHER" id="PTHR42736:SF1">
    <property type="entry name" value="PROTEIN-GLUTAMINE GAMMA-GLUTAMYLTRANSFERASE"/>
    <property type="match status" value="1"/>
</dbReference>
<dbReference type="SMART" id="SM00460">
    <property type="entry name" value="TGc"/>
    <property type="match status" value="1"/>
</dbReference>
<sequence>MKHPFTRPAGSRTELLGLWATLAAVPVAALPHAWEQPGWVTAFVLGAWLWRAAIHAGNARIPAPWVMALLVLAGGALTLAEFGTLFGQQAGTALLLVMVALKLLEIRSRRDLVVTLFLAYFVVVTTYFFNQSIQIGAYSLVSAWLITAALIQVHGERRLAVTRLARTSGAMILHALPFMLIMFLLFPRVPGPIWGQPEPDRSAGQTGLSDRLEPGDIAQLLENEATALRVRFDGPVPPQSQQYWRALVMTAYDGRRWYADRNRPEIRPDDPEPADIGYTATLEPTRARYLPVLEYPVGLPGHAQLQDNLQVTTRNRVDSRLQYTASARLDDPPGWPLGADERARALALPAGAAPRARVQAGLWRATHGDDDAAIVQEALDLFAGDPYRYTLRPPPLQGDRTDAFLFETRAGYCEHYASALAVLMRAAGIPARVITGYQGGRWMDTGHYLRLRQADAHAWTEVWLEQRGWIRVDPTAAIAPERIETGLGGLFGDDADAPAFLRRSGLSWTAHWRLRLSDWHELLTFRWESLVLAFDPERQQELLARFGLDATDWRSVLLALATAFGGLAVVAGVVTWLRRPRGTRDMAQRALDRLSRRLDRQGLPRRPADETAQHYLDRVRREHPELAEPLSRFSEAYLHLRYAPLQLRERERYQAQLQQALREARPGGKHRSH</sequence>
<dbReference type="Pfam" id="PF13559">
    <property type="entry name" value="DUF4129"/>
    <property type="match status" value="1"/>
</dbReference>
<dbReference type="Pfam" id="PF11992">
    <property type="entry name" value="TgpA_N"/>
    <property type="match status" value="1"/>
</dbReference>
<dbReference type="Proteomes" id="UP000010809">
    <property type="component" value="Chromosome"/>
</dbReference>
<dbReference type="PATRIC" id="fig|1255043.3.peg.1242"/>
<dbReference type="SUPFAM" id="SSF54001">
    <property type="entry name" value="Cysteine proteinases"/>
    <property type="match status" value="1"/>
</dbReference>
<feature type="domain" description="Transglutaminase-like" evidence="2">
    <location>
        <begin position="405"/>
        <end position="476"/>
    </location>
</feature>
<dbReference type="KEGG" id="tni:TVNIR_1229"/>
<keyword evidence="1" id="KW-1133">Transmembrane helix</keyword>
<proteinExistence type="predicted"/>
<protein>
    <submittedName>
        <fullName evidence="3">Transglutaminase domain-containing protein</fullName>
    </submittedName>
</protein>
<gene>
    <name evidence="3" type="ordered locus">TVNIR_1229</name>
</gene>
<feature type="transmembrane region" description="Helical" evidence="1">
    <location>
        <begin position="556"/>
        <end position="577"/>
    </location>
</feature>
<keyword evidence="4" id="KW-1185">Reference proteome</keyword>
<keyword evidence="1" id="KW-0472">Membrane</keyword>
<dbReference type="RefSeq" id="WP_015258039.1">
    <property type="nucleotide sequence ID" value="NC_019902.2"/>
</dbReference>
<keyword evidence="1" id="KW-0812">Transmembrane</keyword>
<feature type="transmembrane region" description="Helical" evidence="1">
    <location>
        <begin position="63"/>
        <end position="80"/>
    </location>
</feature>
<feature type="transmembrane region" description="Helical" evidence="1">
    <location>
        <begin position="111"/>
        <end position="129"/>
    </location>
</feature>
<evidence type="ECO:0000256" key="1">
    <source>
        <dbReference type="SAM" id="Phobius"/>
    </source>
</evidence>